<protein>
    <submittedName>
        <fullName evidence="1">UBX domain protein Ubx2</fullName>
        <ecNumber evidence="1">1.1.1.8</ecNumber>
    </submittedName>
</protein>
<evidence type="ECO:0000313" key="1">
    <source>
        <dbReference type="EMBL" id="KAJ9086825.1"/>
    </source>
</evidence>
<dbReference type="EC" id="1.1.1.8" evidence="1"/>
<dbReference type="Proteomes" id="UP001165960">
    <property type="component" value="Unassembled WGS sequence"/>
</dbReference>
<organism evidence="1 2">
    <name type="scientific">Entomophthora muscae</name>
    <dbReference type="NCBI Taxonomy" id="34485"/>
    <lineage>
        <taxon>Eukaryota</taxon>
        <taxon>Fungi</taxon>
        <taxon>Fungi incertae sedis</taxon>
        <taxon>Zoopagomycota</taxon>
        <taxon>Entomophthoromycotina</taxon>
        <taxon>Entomophthoromycetes</taxon>
        <taxon>Entomophthorales</taxon>
        <taxon>Entomophthoraceae</taxon>
        <taxon>Entomophthora</taxon>
    </lineage>
</organism>
<proteinExistence type="predicted"/>
<dbReference type="EMBL" id="QTSX02000693">
    <property type="protein sequence ID" value="KAJ9086825.1"/>
    <property type="molecule type" value="Genomic_DNA"/>
</dbReference>
<evidence type="ECO:0000313" key="2">
    <source>
        <dbReference type="Proteomes" id="UP001165960"/>
    </source>
</evidence>
<comment type="caution">
    <text evidence="1">The sequence shown here is derived from an EMBL/GenBank/DDBJ whole genome shotgun (WGS) entry which is preliminary data.</text>
</comment>
<keyword evidence="1" id="KW-0560">Oxidoreductase</keyword>
<keyword evidence="2" id="KW-1185">Reference proteome</keyword>
<gene>
    <name evidence="1" type="primary">ubx2_2</name>
    <name evidence="1" type="ORF">DSO57_1039538</name>
</gene>
<reference evidence="1" key="1">
    <citation type="submission" date="2022-04" db="EMBL/GenBank/DDBJ databases">
        <title>Genome of the entomopathogenic fungus Entomophthora muscae.</title>
        <authorList>
            <person name="Elya C."/>
            <person name="Lovett B.R."/>
            <person name="Lee E."/>
            <person name="Macias A.M."/>
            <person name="Hajek A.E."/>
            <person name="De Bivort B.L."/>
            <person name="Kasson M.T."/>
            <person name="De Fine Licht H.H."/>
            <person name="Stajich J.E."/>
        </authorList>
    </citation>
    <scope>NUCLEOTIDE SEQUENCE</scope>
    <source>
        <strain evidence="1">Berkeley</strain>
    </source>
</reference>
<accession>A0ACC2UJ22</accession>
<sequence>MSNTSDTQLADFCSITGVNDIDSARQYLTVSDGDLQQAISLYFEGGQASAASQITPNERQPIAEAVN</sequence>
<name>A0ACC2UJ22_9FUNG</name>